<dbReference type="InterPro" id="IPR045865">
    <property type="entry name" value="ACT-like_dom_sf"/>
</dbReference>
<feature type="domain" description="ACT" evidence="1">
    <location>
        <begin position="8"/>
        <end position="78"/>
    </location>
</feature>
<dbReference type="Pfam" id="PF11868">
    <property type="entry name" value="DUF3388"/>
    <property type="match status" value="1"/>
</dbReference>
<organism evidence="2 3">
    <name type="scientific">Shimazuella alba</name>
    <dbReference type="NCBI Taxonomy" id="2690964"/>
    <lineage>
        <taxon>Bacteria</taxon>
        <taxon>Bacillati</taxon>
        <taxon>Bacillota</taxon>
        <taxon>Bacilli</taxon>
        <taxon>Bacillales</taxon>
        <taxon>Thermoactinomycetaceae</taxon>
        <taxon>Shimazuella</taxon>
    </lineage>
</organism>
<gene>
    <name evidence="2" type="ORF">GSM42_00670</name>
</gene>
<dbReference type="RefSeq" id="WP_160799326.1">
    <property type="nucleotide sequence ID" value="NZ_WUUL01000001.1"/>
</dbReference>
<evidence type="ECO:0000259" key="1">
    <source>
        <dbReference type="PROSITE" id="PS51671"/>
    </source>
</evidence>
<evidence type="ECO:0000313" key="3">
    <source>
        <dbReference type="Proteomes" id="UP000430692"/>
    </source>
</evidence>
<protein>
    <submittedName>
        <fullName evidence="2">DUF3388 domain-containing protein</fullName>
    </submittedName>
</protein>
<sequence>MASQEWYMEYQIHKNRPGLLGDVASILGMLAINIITINGVENRRRGLLLETSNHDKIESLRHILLQVEDITLTALRPPKLVDRIAIRHGRYLERSSEDMRTYFFTREELGILVDFMAELFQRKGHQLIGIRGMPRIGKTESIVASSVCANKRWIFLSSTLLKQTMRNQLTRDEFSEERVFIIDGVMSTRRGDEEHQMLLREIMSLNATKVIEHPDVFVQQTEYSLDDFDYIIELKQDASETISLDELEQDF</sequence>
<comment type="caution">
    <text evidence="2">The sequence shown here is derived from an EMBL/GenBank/DDBJ whole genome shotgun (WGS) entry which is preliminary data.</text>
</comment>
<name>A0A6I4VQU1_9BACL</name>
<dbReference type="EMBL" id="WUUL01000001">
    <property type="protein sequence ID" value="MXQ52286.1"/>
    <property type="molecule type" value="Genomic_DNA"/>
</dbReference>
<dbReference type="Proteomes" id="UP000430692">
    <property type="component" value="Unassembled WGS sequence"/>
</dbReference>
<accession>A0A6I4VQU1</accession>
<dbReference type="InterPro" id="IPR002912">
    <property type="entry name" value="ACT_dom"/>
</dbReference>
<keyword evidence="3" id="KW-1185">Reference proteome</keyword>
<dbReference type="PROSITE" id="PS51671">
    <property type="entry name" value="ACT"/>
    <property type="match status" value="1"/>
</dbReference>
<dbReference type="CDD" id="cd02116">
    <property type="entry name" value="ACT"/>
    <property type="match status" value="1"/>
</dbReference>
<dbReference type="InterPro" id="IPR016784">
    <property type="entry name" value="UCP021288_ACT"/>
</dbReference>
<reference evidence="2 3" key="1">
    <citation type="submission" date="2019-12" db="EMBL/GenBank/DDBJ databases">
        <title>Whole-genome analyses of novel actinobacteria.</title>
        <authorList>
            <person name="Sahin N."/>
            <person name="Saygin H."/>
        </authorList>
    </citation>
    <scope>NUCLEOTIDE SEQUENCE [LARGE SCALE GENOMIC DNA]</scope>
    <source>
        <strain evidence="2 3">KC615</strain>
    </source>
</reference>
<dbReference type="AlphaFoldDB" id="A0A6I4VQU1"/>
<proteinExistence type="predicted"/>
<dbReference type="SUPFAM" id="SSF55021">
    <property type="entry name" value="ACT-like"/>
    <property type="match status" value="1"/>
</dbReference>
<dbReference type="PIRSF" id="PIRSF021288">
    <property type="entry name" value="UCP021288_ACT"/>
    <property type="match status" value="1"/>
</dbReference>
<evidence type="ECO:0000313" key="2">
    <source>
        <dbReference type="EMBL" id="MXQ52286.1"/>
    </source>
</evidence>
<dbReference type="InterPro" id="IPR024514">
    <property type="entry name" value="DUF3388"/>
</dbReference>